<accession>A0ABT1N9N2</accession>
<proteinExistence type="predicted"/>
<name>A0ABT1N9N2_9FIRM</name>
<dbReference type="Gene3D" id="3.30.1330.30">
    <property type="match status" value="1"/>
</dbReference>
<dbReference type="RefSeq" id="WP_255225470.1">
    <property type="nucleotide sequence ID" value="NZ_JAJEKE010000001.1"/>
</dbReference>
<dbReference type="InterPro" id="IPR004038">
    <property type="entry name" value="Ribosomal_eL8/eL30/eS12/Gad45"/>
</dbReference>
<dbReference type="Proteomes" id="UP001651880">
    <property type="component" value="Unassembled WGS sequence"/>
</dbReference>
<gene>
    <name evidence="2" type="ORF">LJD61_00115</name>
</gene>
<reference evidence="2 3" key="1">
    <citation type="submission" date="2021-10" db="EMBL/GenBank/DDBJ databases">
        <title>Lutispora strain m25 sp. nov., a thermophilic, non-spore-forming bacterium isolated from a lab-scale methanogenic bioreactor digesting anaerobic sludge.</title>
        <authorList>
            <person name="El Houari A."/>
            <person name="Mcdonald J."/>
        </authorList>
    </citation>
    <scope>NUCLEOTIDE SEQUENCE [LARGE SCALE GENOMIC DNA]</scope>
    <source>
        <strain evidence="3">m25</strain>
    </source>
</reference>
<comment type="caution">
    <text evidence="2">The sequence shown here is derived from an EMBL/GenBank/DDBJ whole genome shotgun (WGS) entry which is preliminary data.</text>
</comment>
<evidence type="ECO:0000259" key="1">
    <source>
        <dbReference type="Pfam" id="PF01248"/>
    </source>
</evidence>
<evidence type="ECO:0000313" key="3">
    <source>
        <dbReference type="Proteomes" id="UP001651880"/>
    </source>
</evidence>
<sequence length="103" mass="11740">MENRKKVQSMIGMAYKAGRVISGEDPVRFALKKNNIKLLIIAEDASENTKKRFINSAVYYHIPYFIYMTKEELSTSLGQKIRSIAGITDKGFSDYLISLLNKD</sequence>
<feature type="domain" description="Ribosomal protein eL8/eL30/eS12/Gadd45" evidence="1">
    <location>
        <begin position="6"/>
        <end position="96"/>
    </location>
</feature>
<dbReference type="SUPFAM" id="SSF55315">
    <property type="entry name" value="L30e-like"/>
    <property type="match status" value="1"/>
</dbReference>
<protein>
    <submittedName>
        <fullName evidence="2">Ribosomal L7Ae/L30e/S12e/Gadd45 family protein</fullName>
    </submittedName>
</protein>
<keyword evidence="3" id="KW-1185">Reference proteome</keyword>
<dbReference type="EMBL" id="JAJEKE010000001">
    <property type="protein sequence ID" value="MCQ1527954.1"/>
    <property type="molecule type" value="Genomic_DNA"/>
</dbReference>
<evidence type="ECO:0000313" key="2">
    <source>
        <dbReference type="EMBL" id="MCQ1527954.1"/>
    </source>
</evidence>
<dbReference type="Pfam" id="PF01248">
    <property type="entry name" value="Ribosomal_L7Ae"/>
    <property type="match status" value="1"/>
</dbReference>
<organism evidence="2 3">
    <name type="scientific">Lutispora saccharofermentans</name>
    <dbReference type="NCBI Taxonomy" id="3024236"/>
    <lineage>
        <taxon>Bacteria</taxon>
        <taxon>Bacillati</taxon>
        <taxon>Bacillota</taxon>
        <taxon>Clostridia</taxon>
        <taxon>Lutisporales</taxon>
        <taxon>Lutisporaceae</taxon>
        <taxon>Lutispora</taxon>
    </lineage>
</organism>
<dbReference type="InterPro" id="IPR029064">
    <property type="entry name" value="Ribosomal_eL30-like_sf"/>
</dbReference>